<sequence>MSTEITPQSATQAGAVDAVIVGAGFTGLSAALELALQGRSVRVIEREETIGDLASSFDIGDGKRLERFYHHWFSSDAEMIRLCESLGIAHLLEAHETRTGVYYANSVYRLSAPLDVLRFAPLPMRDRIRLGVLALRAQRVEHWRELE</sequence>
<keyword evidence="3" id="KW-1185">Reference proteome</keyword>
<accession>A0A9X2LYD5</accession>
<dbReference type="Gene3D" id="3.50.50.60">
    <property type="entry name" value="FAD/NAD(P)-binding domain"/>
    <property type="match status" value="1"/>
</dbReference>
<feature type="domain" description="FAD dependent oxidoreductase" evidence="1">
    <location>
        <begin position="17"/>
        <end position="100"/>
    </location>
</feature>
<gene>
    <name evidence="2" type="ORF">NQU54_24240</name>
</gene>
<dbReference type="Pfam" id="PF01266">
    <property type="entry name" value="DAO"/>
    <property type="match status" value="1"/>
</dbReference>
<dbReference type="EMBL" id="JANIIC010000029">
    <property type="protein sequence ID" value="MCQ8832098.1"/>
    <property type="molecule type" value="Genomic_DNA"/>
</dbReference>
<organism evidence="2 3">
    <name type="scientific">Streptomyces malaysiensis subsp. samsunensis</name>
    <dbReference type="NCBI Taxonomy" id="459658"/>
    <lineage>
        <taxon>Bacteria</taxon>
        <taxon>Bacillati</taxon>
        <taxon>Actinomycetota</taxon>
        <taxon>Actinomycetes</taxon>
        <taxon>Kitasatosporales</taxon>
        <taxon>Streptomycetaceae</taxon>
        <taxon>Streptomyces</taxon>
        <taxon>Streptomyces violaceusniger group</taxon>
    </lineage>
</organism>
<evidence type="ECO:0000313" key="2">
    <source>
        <dbReference type="EMBL" id="MCQ8832098.1"/>
    </source>
</evidence>
<evidence type="ECO:0000259" key="1">
    <source>
        <dbReference type="Pfam" id="PF01266"/>
    </source>
</evidence>
<proteinExistence type="predicted"/>
<dbReference type="InterPro" id="IPR036188">
    <property type="entry name" value="FAD/NAD-bd_sf"/>
</dbReference>
<dbReference type="RefSeq" id="WP_257632947.1">
    <property type="nucleotide sequence ID" value="NZ_JANIIC010000029.1"/>
</dbReference>
<reference evidence="2" key="1">
    <citation type="submission" date="2022-06" db="EMBL/GenBank/DDBJ databases">
        <title>WGS of actinobacteria.</title>
        <authorList>
            <person name="Thawai C."/>
        </authorList>
    </citation>
    <scope>NUCLEOTIDE SEQUENCE</scope>
    <source>
        <strain evidence="2">DSM 42010</strain>
    </source>
</reference>
<name>A0A9X2LYD5_STRMQ</name>
<protein>
    <submittedName>
        <fullName evidence="2">FAD-dependent oxidoreductase</fullName>
    </submittedName>
</protein>
<comment type="caution">
    <text evidence="2">The sequence shown here is derived from an EMBL/GenBank/DDBJ whole genome shotgun (WGS) entry which is preliminary data.</text>
</comment>
<dbReference type="Proteomes" id="UP001142400">
    <property type="component" value="Unassembled WGS sequence"/>
</dbReference>
<dbReference type="SUPFAM" id="SSF51905">
    <property type="entry name" value="FAD/NAD(P)-binding domain"/>
    <property type="match status" value="1"/>
</dbReference>
<dbReference type="AlphaFoldDB" id="A0A9X2LYD5"/>
<evidence type="ECO:0000313" key="3">
    <source>
        <dbReference type="Proteomes" id="UP001142400"/>
    </source>
</evidence>
<dbReference type="InterPro" id="IPR006076">
    <property type="entry name" value="FAD-dep_OxRdtase"/>
</dbReference>